<dbReference type="AlphaFoldDB" id="A0A5C6B5X1"/>
<keyword evidence="1" id="KW-0732">Signal</keyword>
<dbReference type="InterPro" id="IPR013424">
    <property type="entry name" value="Ice-binding_C"/>
</dbReference>
<comment type="caution">
    <text evidence="3">The sequence shown here is derived from an EMBL/GenBank/DDBJ whole genome shotgun (WGS) entry which is preliminary data.</text>
</comment>
<proteinExistence type="predicted"/>
<feature type="signal peptide" evidence="1">
    <location>
        <begin position="1"/>
        <end position="22"/>
    </location>
</feature>
<dbReference type="SUPFAM" id="SSF49299">
    <property type="entry name" value="PKD domain"/>
    <property type="match status" value="1"/>
</dbReference>
<sequence length="380" mass="41204" precursor="true">MRNFVSACLAVTIGLGGSAVFAELTTFNTVTNTYIDEGQTTNVTYGVSVGGTEHFSSGSYRYNDGPGIFSGPTGGSVYHTENVYDPNRTMSSRSGTLKYYQDGTYQTSVSTQNLRVYEERYGNEHYTIKTYNQTGSTRTITVRNVAPTITNFTVNGATVGSVPYLNIYEGQSVSANMTATDPGLYDDLRFVVDVDSASQVTLGTDYDTEYQRQIGGLVGDFTQSGPGYDIFELRGGVYDDDTVTWDNATIDIRVHNLNPIIDFISSSATIEVGDSFSFGASAHDPGDDPLLYRWDLDGDGYYDDLIGTGMTGLFDLGTHQFRLQVTDGDGGYASRGLTLNVVEPPSEAAVPEPSTYAGLLGITCVSLLAYGWRKRRMATP</sequence>
<gene>
    <name evidence="3" type="ORF">CA54_53860</name>
</gene>
<evidence type="ECO:0000313" key="3">
    <source>
        <dbReference type="EMBL" id="TWU06982.1"/>
    </source>
</evidence>
<organism evidence="3 4">
    <name type="scientific">Symmachiella macrocystis</name>
    <dbReference type="NCBI Taxonomy" id="2527985"/>
    <lineage>
        <taxon>Bacteria</taxon>
        <taxon>Pseudomonadati</taxon>
        <taxon>Planctomycetota</taxon>
        <taxon>Planctomycetia</taxon>
        <taxon>Planctomycetales</taxon>
        <taxon>Planctomycetaceae</taxon>
        <taxon>Symmachiella</taxon>
    </lineage>
</organism>
<evidence type="ECO:0000256" key="1">
    <source>
        <dbReference type="SAM" id="SignalP"/>
    </source>
</evidence>
<dbReference type="SMART" id="SM00089">
    <property type="entry name" value="PKD"/>
    <property type="match status" value="1"/>
</dbReference>
<evidence type="ECO:0000313" key="4">
    <source>
        <dbReference type="Proteomes" id="UP000320735"/>
    </source>
</evidence>
<dbReference type="Proteomes" id="UP000320735">
    <property type="component" value="Unassembled WGS sequence"/>
</dbReference>
<dbReference type="InterPro" id="IPR013783">
    <property type="entry name" value="Ig-like_fold"/>
</dbReference>
<dbReference type="RefSeq" id="WP_146373815.1">
    <property type="nucleotide sequence ID" value="NZ_SJPP01000003.1"/>
</dbReference>
<dbReference type="EMBL" id="SJPP01000003">
    <property type="protein sequence ID" value="TWU06982.1"/>
    <property type="molecule type" value="Genomic_DNA"/>
</dbReference>
<evidence type="ECO:0000259" key="2">
    <source>
        <dbReference type="SMART" id="SM00089"/>
    </source>
</evidence>
<accession>A0A5C6B5X1</accession>
<keyword evidence="4" id="KW-1185">Reference proteome</keyword>
<dbReference type="Pfam" id="PF07589">
    <property type="entry name" value="PEP-CTERM"/>
    <property type="match status" value="1"/>
</dbReference>
<reference evidence="3 4" key="1">
    <citation type="submission" date="2019-02" db="EMBL/GenBank/DDBJ databases">
        <title>Deep-cultivation of Planctomycetes and their phenomic and genomic characterization uncovers novel biology.</title>
        <authorList>
            <person name="Wiegand S."/>
            <person name="Jogler M."/>
            <person name="Boedeker C."/>
            <person name="Pinto D."/>
            <person name="Vollmers J."/>
            <person name="Rivas-Marin E."/>
            <person name="Kohn T."/>
            <person name="Peeters S.H."/>
            <person name="Heuer A."/>
            <person name="Rast P."/>
            <person name="Oberbeckmann S."/>
            <person name="Bunk B."/>
            <person name="Jeske O."/>
            <person name="Meyerdierks A."/>
            <person name="Storesund J.E."/>
            <person name="Kallscheuer N."/>
            <person name="Luecker S."/>
            <person name="Lage O.M."/>
            <person name="Pohl T."/>
            <person name="Merkel B.J."/>
            <person name="Hornburger P."/>
            <person name="Mueller R.-W."/>
            <person name="Bruemmer F."/>
            <person name="Labrenz M."/>
            <person name="Spormann A.M."/>
            <person name="Op Den Camp H."/>
            <person name="Overmann J."/>
            <person name="Amann R."/>
            <person name="Jetten M.S.M."/>
            <person name="Mascher T."/>
            <person name="Medema M.H."/>
            <person name="Devos D.P."/>
            <person name="Kaster A.-K."/>
            <person name="Ovreas L."/>
            <person name="Rohde M."/>
            <person name="Galperin M.Y."/>
            <person name="Jogler C."/>
        </authorList>
    </citation>
    <scope>NUCLEOTIDE SEQUENCE [LARGE SCALE GENOMIC DNA]</scope>
    <source>
        <strain evidence="3 4">CA54</strain>
    </source>
</reference>
<dbReference type="NCBIfam" id="TIGR02595">
    <property type="entry name" value="PEP_CTERM"/>
    <property type="match status" value="1"/>
</dbReference>
<dbReference type="OrthoDB" id="464829at2"/>
<feature type="domain" description="PKD/Chitinase" evidence="2">
    <location>
        <begin position="260"/>
        <end position="344"/>
    </location>
</feature>
<dbReference type="InterPro" id="IPR035986">
    <property type="entry name" value="PKD_dom_sf"/>
</dbReference>
<protein>
    <recommendedName>
        <fullName evidence="2">PKD/Chitinase domain-containing protein</fullName>
    </recommendedName>
</protein>
<dbReference type="Gene3D" id="2.60.40.10">
    <property type="entry name" value="Immunoglobulins"/>
    <property type="match status" value="1"/>
</dbReference>
<name>A0A5C6B5X1_9PLAN</name>
<dbReference type="InterPro" id="IPR022409">
    <property type="entry name" value="PKD/Chitinase_dom"/>
</dbReference>
<feature type="chain" id="PRO_5022878940" description="PKD/Chitinase domain-containing protein" evidence="1">
    <location>
        <begin position="23"/>
        <end position="380"/>
    </location>
</feature>